<keyword evidence="2" id="KW-1003">Cell membrane</keyword>
<evidence type="ECO:0000256" key="2">
    <source>
        <dbReference type="ARBA" id="ARBA00022475"/>
    </source>
</evidence>
<comment type="caution">
    <text evidence="7">The sequence shown here is derived from an EMBL/GenBank/DDBJ whole genome shotgun (WGS) entry which is preliminary data.</text>
</comment>
<dbReference type="Proteomes" id="UP001168821">
    <property type="component" value="Unassembled WGS sequence"/>
</dbReference>
<dbReference type="Pfam" id="PF08395">
    <property type="entry name" value="7tm_7"/>
    <property type="match status" value="1"/>
</dbReference>
<evidence type="ECO:0000256" key="4">
    <source>
        <dbReference type="ARBA" id="ARBA00022989"/>
    </source>
</evidence>
<evidence type="ECO:0008006" key="9">
    <source>
        <dbReference type="Google" id="ProtNLM"/>
    </source>
</evidence>
<dbReference type="GO" id="GO:0005886">
    <property type="term" value="C:plasma membrane"/>
    <property type="evidence" value="ECO:0007669"/>
    <property type="project" value="UniProtKB-SubCell"/>
</dbReference>
<gene>
    <name evidence="7" type="ORF">Zmor_022523</name>
</gene>
<keyword evidence="8" id="KW-1185">Reference proteome</keyword>
<dbReference type="AlphaFoldDB" id="A0AA38HWN7"/>
<feature type="transmembrane region" description="Helical" evidence="6">
    <location>
        <begin position="17"/>
        <end position="38"/>
    </location>
</feature>
<comment type="subcellular location">
    <subcellularLocation>
        <location evidence="1">Cell membrane</location>
        <topology evidence="1">Multi-pass membrane protein</topology>
    </subcellularLocation>
</comment>
<evidence type="ECO:0000313" key="8">
    <source>
        <dbReference type="Proteomes" id="UP001168821"/>
    </source>
</evidence>
<evidence type="ECO:0000256" key="1">
    <source>
        <dbReference type="ARBA" id="ARBA00004651"/>
    </source>
</evidence>
<name>A0AA38HWN7_9CUCU</name>
<proteinExistence type="predicted"/>
<feature type="transmembrane region" description="Helical" evidence="6">
    <location>
        <begin position="84"/>
        <end position="107"/>
    </location>
</feature>
<evidence type="ECO:0000256" key="3">
    <source>
        <dbReference type="ARBA" id="ARBA00022692"/>
    </source>
</evidence>
<keyword evidence="3 6" id="KW-0812">Transmembrane</keyword>
<accession>A0AA38HWN7</accession>
<evidence type="ECO:0000256" key="6">
    <source>
        <dbReference type="SAM" id="Phobius"/>
    </source>
</evidence>
<evidence type="ECO:0000313" key="7">
    <source>
        <dbReference type="EMBL" id="KAJ3644821.1"/>
    </source>
</evidence>
<evidence type="ECO:0000256" key="5">
    <source>
        <dbReference type="ARBA" id="ARBA00023136"/>
    </source>
</evidence>
<dbReference type="InterPro" id="IPR013604">
    <property type="entry name" value="7TM_chemorcpt"/>
</dbReference>
<keyword evidence="4 6" id="KW-1133">Transmembrane helix</keyword>
<dbReference type="EMBL" id="JALNTZ010000007">
    <property type="protein sequence ID" value="KAJ3644821.1"/>
    <property type="molecule type" value="Genomic_DNA"/>
</dbReference>
<keyword evidence="5 6" id="KW-0472">Membrane</keyword>
<protein>
    <recommendedName>
        <fullName evidence="9">Gustatory receptor</fullName>
    </recommendedName>
</protein>
<sequence>MDIVHVVLYEEGSTEKFFVVIMSCSWWVLNFCEVMLIVQPVEALYSKVKFVFEKIKMEQTRGYSFHVLFTKFKFSVAGVFPLDYTVVCTILAGSLTYLVYIVQFAVLEK</sequence>
<organism evidence="7 8">
    <name type="scientific">Zophobas morio</name>
    <dbReference type="NCBI Taxonomy" id="2755281"/>
    <lineage>
        <taxon>Eukaryota</taxon>
        <taxon>Metazoa</taxon>
        <taxon>Ecdysozoa</taxon>
        <taxon>Arthropoda</taxon>
        <taxon>Hexapoda</taxon>
        <taxon>Insecta</taxon>
        <taxon>Pterygota</taxon>
        <taxon>Neoptera</taxon>
        <taxon>Endopterygota</taxon>
        <taxon>Coleoptera</taxon>
        <taxon>Polyphaga</taxon>
        <taxon>Cucujiformia</taxon>
        <taxon>Tenebrionidae</taxon>
        <taxon>Zophobas</taxon>
    </lineage>
</organism>
<dbReference type="GO" id="GO:0050909">
    <property type="term" value="P:sensory perception of taste"/>
    <property type="evidence" value="ECO:0007669"/>
    <property type="project" value="InterPro"/>
</dbReference>
<reference evidence="7" key="1">
    <citation type="journal article" date="2023" name="G3 (Bethesda)">
        <title>Whole genome assemblies of Zophobas morio and Tenebrio molitor.</title>
        <authorList>
            <person name="Kaur S."/>
            <person name="Stinson S.A."/>
            <person name="diCenzo G.C."/>
        </authorList>
    </citation>
    <scope>NUCLEOTIDE SEQUENCE</scope>
    <source>
        <strain evidence="7">QUZm001</strain>
    </source>
</reference>